<evidence type="ECO:0000313" key="2">
    <source>
        <dbReference type="Proteomes" id="UP001174934"/>
    </source>
</evidence>
<gene>
    <name evidence="1" type="ORF">B0T17DRAFT_520305</name>
</gene>
<comment type="caution">
    <text evidence="1">The sequence shown here is derived from an EMBL/GenBank/DDBJ whole genome shotgun (WGS) entry which is preliminary data.</text>
</comment>
<reference evidence="1" key="1">
    <citation type="submission" date="2023-06" db="EMBL/GenBank/DDBJ databases">
        <title>Genome-scale phylogeny and comparative genomics of the fungal order Sordariales.</title>
        <authorList>
            <consortium name="Lawrence Berkeley National Laboratory"/>
            <person name="Hensen N."/>
            <person name="Bonometti L."/>
            <person name="Westerberg I."/>
            <person name="Brannstrom I.O."/>
            <person name="Guillou S."/>
            <person name="Cros-Aarteil S."/>
            <person name="Calhoun S."/>
            <person name="Haridas S."/>
            <person name="Kuo A."/>
            <person name="Mondo S."/>
            <person name="Pangilinan J."/>
            <person name="Riley R."/>
            <person name="LaButti K."/>
            <person name="Andreopoulos B."/>
            <person name="Lipzen A."/>
            <person name="Chen C."/>
            <person name="Yanf M."/>
            <person name="Daum C."/>
            <person name="Ng V."/>
            <person name="Clum A."/>
            <person name="Steindorff A."/>
            <person name="Ohm R."/>
            <person name="Martin F."/>
            <person name="Silar P."/>
            <person name="Natvig D."/>
            <person name="Lalanne C."/>
            <person name="Gautier V."/>
            <person name="Ament-velasquez S.L."/>
            <person name="Kruys A."/>
            <person name="Hutchinson M.I."/>
            <person name="Powell A.J."/>
            <person name="Barry K."/>
            <person name="Miller A.N."/>
            <person name="Grigoriev I.V."/>
            <person name="Debuchy R."/>
            <person name="Gladieux P."/>
            <person name="Thoren M.H."/>
            <person name="Johannesson H."/>
        </authorList>
    </citation>
    <scope>NUCLEOTIDE SEQUENCE</scope>
    <source>
        <strain evidence="1">SMH3391-2</strain>
    </source>
</reference>
<sequence>MPLLLNLFCPACPAPVPALFAVIILFGSCGRCVYVLNRYCPSLFCLSLPPPVAHQSPPPRTPADWEINAGNQHTSLADNGGF</sequence>
<dbReference type="AlphaFoldDB" id="A0AA40CFU5"/>
<keyword evidence="2" id="KW-1185">Reference proteome</keyword>
<feature type="non-terminal residue" evidence="1">
    <location>
        <position position="82"/>
    </location>
</feature>
<evidence type="ECO:0000313" key="1">
    <source>
        <dbReference type="EMBL" id="KAK0636937.1"/>
    </source>
</evidence>
<organism evidence="1 2">
    <name type="scientific">Bombardia bombarda</name>
    <dbReference type="NCBI Taxonomy" id="252184"/>
    <lineage>
        <taxon>Eukaryota</taxon>
        <taxon>Fungi</taxon>
        <taxon>Dikarya</taxon>
        <taxon>Ascomycota</taxon>
        <taxon>Pezizomycotina</taxon>
        <taxon>Sordariomycetes</taxon>
        <taxon>Sordariomycetidae</taxon>
        <taxon>Sordariales</taxon>
        <taxon>Lasiosphaeriaceae</taxon>
        <taxon>Bombardia</taxon>
    </lineage>
</organism>
<name>A0AA40CFU5_9PEZI</name>
<proteinExistence type="predicted"/>
<dbReference type="EMBL" id="JAULSR010000001">
    <property type="protein sequence ID" value="KAK0636937.1"/>
    <property type="molecule type" value="Genomic_DNA"/>
</dbReference>
<dbReference type="Proteomes" id="UP001174934">
    <property type="component" value="Unassembled WGS sequence"/>
</dbReference>
<protein>
    <submittedName>
        <fullName evidence="1">Uncharacterized protein</fullName>
    </submittedName>
</protein>
<accession>A0AA40CFU5</accession>